<comment type="caution">
    <text evidence="2">The sequence shown here is derived from an EMBL/GenBank/DDBJ whole genome shotgun (WGS) entry which is preliminary data.</text>
</comment>
<name>A0ABQ2VJ71_9ACTN</name>
<dbReference type="RefSeq" id="WP_189306384.1">
    <property type="nucleotide sequence ID" value="NZ_BMRP01000036.1"/>
</dbReference>
<dbReference type="EMBL" id="BMRP01000036">
    <property type="protein sequence ID" value="GGU90722.1"/>
    <property type="molecule type" value="Genomic_DNA"/>
</dbReference>
<evidence type="ECO:0000256" key="1">
    <source>
        <dbReference type="SAM" id="MobiDB-lite"/>
    </source>
</evidence>
<reference evidence="3" key="1">
    <citation type="journal article" date="2019" name="Int. J. Syst. Evol. Microbiol.">
        <title>The Global Catalogue of Microorganisms (GCM) 10K type strain sequencing project: providing services to taxonomists for standard genome sequencing and annotation.</title>
        <authorList>
            <consortium name="The Broad Institute Genomics Platform"/>
            <consortium name="The Broad Institute Genome Sequencing Center for Infectious Disease"/>
            <person name="Wu L."/>
            <person name="Ma J."/>
        </authorList>
    </citation>
    <scope>NUCLEOTIDE SEQUENCE [LARGE SCALE GENOMIC DNA]</scope>
    <source>
        <strain evidence="3">JCM 3399</strain>
    </source>
</reference>
<dbReference type="Proteomes" id="UP000654471">
    <property type="component" value="Unassembled WGS sequence"/>
</dbReference>
<evidence type="ECO:0000313" key="2">
    <source>
        <dbReference type="EMBL" id="GGU90722.1"/>
    </source>
</evidence>
<feature type="region of interest" description="Disordered" evidence="1">
    <location>
        <begin position="28"/>
        <end position="54"/>
    </location>
</feature>
<sequence length="54" mass="5567">MSYGVVPYRVVPYRTVCGGTCAVPGAAADTREELSHPASPSPGVAHTRARPLTG</sequence>
<gene>
    <name evidence="2" type="ORF">GCM10010211_66750</name>
</gene>
<evidence type="ECO:0000313" key="3">
    <source>
        <dbReference type="Proteomes" id="UP000654471"/>
    </source>
</evidence>
<organism evidence="2 3">
    <name type="scientific">Streptomyces albospinus</name>
    <dbReference type="NCBI Taxonomy" id="285515"/>
    <lineage>
        <taxon>Bacteria</taxon>
        <taxon>Bacillati</taxon>
        <taxon>Actinomycetota</taxon>
        <taxon>Actinomycetes</taxon>
        <taxon>Kitasatosporales</taxon>
        <taxon>Streptomycetaceae</taxon>
        <taxon>Streptomyces</taxon>
    </lineage>
</organism>
<keyword evidence="3" id="KW-1185">Reference proteome</keyword>
<protein>
    <submittedName>
        <fullName evidence="2">Uncharacterized protein</fullName>
    </submittedName>
</protein>
<accession>A0ABQ2VJ71</accession>
<proteinExistence type="predicted"/>